<accession>A0A1R1X179</accession>
<dbReference type="OrthoDB" id="10502569at2759"/>
<organism evidence="3 4">
    <name type="scientific">Smittium culicis</name>
    <dbReference type="NCBI Taxonomy" id="133412"/>
    <lineage>
        <taxon>Eukaryota</taxon>
        <taxon>Fungi</taxon>
        <taxon>Fungi incertae sedis</taxon>
        <taxon>Zoopagomycota</taxon>
        <taxon>Kickxellomycotina</taxon>
        <taxon>Harpellomycetes</taxon>
        <taxon>Harpellales</taxon>
        <taxon>Legeriomycetaceae</taxon>
        <taxon>Smittium</taxon>
    </lineage>
</organism>
<evidence type="ECO:0000256" key="2">
    <source>
        <dbReference type="SAM" id="SignalP"/>
    </source>
</evidence>
<reference evidence="4" key="1">
    <citation type="submission" date="2017-01" db="EMBL/GenBank/DDBJ databases">
        <authorList>
            <person name="Wang Y."/>
            <person name="White M."/>
            <person name="Kvist S."/>
            <person name="Moncalvo J.-M."/>
        </authorList>
    </citation>
    <scope>NUCLEOTIDE SEQUENCE [LARGE SCALE GENOMIC DNA]</scope>
    <source>
        <strain evidence="4">ID-206-W2</strain>
    </source>
</reference>
<feature type="signal peptide" evidence="2">
    <location>
        <begin position="1"/>
        <end position="19"/>
    </location>
</feature>
<keyword evidence="2" id="KW-0732">Signal</keyword>
<name>A0A1R1X179_9FUNG</name>
<proteinExistence type="predicted"/>
<feature type="region of interest" description="Disordered" evidence="1">
    <location>
        <begin position="82"/>
        <end position="115"/>
    </location>
</feature>
<dbReference type="Proteomes" id="UP000187429">
    <property type="component" value="Unassembled WGS sequence"/>
</dbReference>
<evidence type="ECO:0000313" key="4">
    <source>
        <dbReference type="Proteomes" id="UP000187429"/>
    </source>
</evidence>
<evidence type="ECO:0000256" key="1">
    <source>
        <dbReference type="SAM" id="MobiDB-lite"/>
    </source>
</evidence>
<feature type="chain" id="PRO_5012819715" evidence="2">
    <location>
        <begin position="20"/>
        <end position="128"/>
    </location>
</feature>
<protein>
    <submittedName>
        <fullName evidence="3">Uncharacterized protein</fullName>
    </submittedName>
</protein>
<keyword evidence="4" id="KW-1185">Reference proteome</keyword>
<evidence type="ECO:0000313" key="3">
    <source>
        <dbReference type="EMBL" id="OMJ08382.1"/>
    </source>
</evidence>
<comment type="caution">
    <text evidence="3">The sequence shown here is derived from an EMBL/GenBank/DDBJ whole genome shotgun (WGS) entry which is preliminary data.</text>
</comment>
<gene>
    <name evidence="3" type="ORF">AYI69_g11085</name>
</gene>
<sequence>MYKPSIVFFVAGLLLVASAIPFDINRVQGVDMYGKQVGEQMSQEIMENLGSLSDLYGEEYELLARRWRRRRGYGTSINVAAKQPVAQSSAPVEQKKSDDDEESNGSNEVSNADKRAHAVLPKVFPALV</sequence>
<dbReference type="AlphaFoldDB" id="A0A1R1X179"/>
<dbReference type="EMBL" id="LSSM01007408">
    <property type="protein sequence ID" value="OMJ08382.1"/>
    <property type="molecule type" value="Genomic_DNA"/>
</dbReference>